<dbReference type="PANTHER" id="PTHR35089:SF1">
    <property type="entry name" value="CHAPERONE PROTEIN SKP"/>
    <property type="match status" value="1"/>
</dbReference>
<dbReference type="GO" id="GO:0050821">
    <property type="term" value="P:protein stabilization"/>
    <property type="evidence" value="ECO:0007669"/>
    <property type="project" value="TreeGrafter"/>
</dbReference>
<comment type="similarity">
    <text evidence="1">Belongs to the Skp family.</text>
</comment>
<sequence>MRIWGAIALLLVLCLPAAAQQEPAPQILIVDSDRVYLETLYGRSIAEDLAAQVSQLQSENDAIAEQLREEELALTEQRAEMTPELFRQEADAFDEKVQELRRTRDAKNQELQVASAEARSRFEERVQGIVANIMLERNALMVMEQRNVILSVRAANITDDVITRIDAQLGDGSQ</sequence>
<accession>A0AAN0MJF3</accession>
<dbReference type="Gene3D" id="3.30.910.20">
    <property type="entry name" value="Skp domain"/>
    <property type="match status" value="1"/>
</dbReference>
<dbReference type="SMART" id="SM00935">
    <property type="entry name" value="OmpH"/>
    <property type="match status" value="1"/>
</dbReference>
<proteinExistence type="inferred from homology"/>
<dbReference type="AlphaFoldDB" id="A0AAN0MJF3"/>
<feature type="signal peptide" evidence="4">
    <location>
        <begin position="1"/>
        <end position="19"/>
    </location>
</feature>
<dbReference type="GO" id="GO:0005829">
    <property type="term" value="C:cytosol"/>
    <property type="evidence" value="ECO:0007669"/>
    <property type="project" value="TreeGrafter"/>
</dbReference>
<dbReference type="PANTHER" id="PTHR35089">
    <property type="entry name" value="CHAPERONE PROTEIN SKP"/>
    <property type="match status" value="1"/>
</dbReference>
<reference evidence="5 6" key="2">
    <citation type="submission" date="2024-08" db="EMBL/GenBank/DDBJ databases">
        <title>Phylogenomic analyses of a clade within the roseobacter group suggest taxonomic reassignments of species of the genera Aestuariivita, Citreicella, Loktanella, Nautella, Pelagibaca, Ruegeria, Thalassobius, Thiobacimonas and Tropicibacter, and the proposal o.</title>
        <authorList>
            <person name="Jeon C.O."/>
        </authorList>
    </citation>
    <scope>NUCLEOTIDE SEQUENCE [LARGE SCALE GENOMIC DNA]</scope>
    <source>
        <strain evidence="5 6">SS1-5</strain>
    </source>
</reference>
<keyword evidence="2 4" id="KW-0732">Signal</keyword>
<evidence type="ECO:0000256" key="4">
    <source>
        <dbReference type="SAM" id="SignalP"/>
    </source>
</evidence>
<dbReference type="KEGG" id="yrh:AABB31_15880"/>
<dbReference type="Pfam" id="PF03938">
    <property type="entry name" value="OmpH"/>
    <property type="match status" value="1"/>
</dbReference>
<dbReference type="SUPFAM" id="SSF111384">
    <property type="entry name" value="OmpH-like"/>
    <property type="match status" value="1"/>
</dbReference>
<evidence type="ECO:0000256" key="3">
    <source>
        <dbReference type="SAM" id="Coils"/>
    </source>
</evidence>
<keyword evidence="3" id="KW-0175">Coiled coil</keyword>
<dbReference type="InterPro" id="IPR024930">
    <property type="entry name" value="Skp_dom_sf"/>
</dbReference>
<organism evidence="5 6">
    <name type="scientific">Yoonia rhodophyticola</name>
    <dbReference type="NCBI Taxonomy" id="3137370"/>
    <lineage>
        <taxon>Bacteria</taxon>
        <taxon>Pseudomonadati</taxon>
        <taxon>Pseudomonadota</taxon>
        <taxon>Alphaproteobacteria</taxon>
        <taxon>Rhodobacterales</taxon>
        <taxon>Paracoccaceae</taxon>
        <taxon>Yoonia</taxon>
    </lineage>
</organism>
<feature type="chain" id="PRO_5042840563" evidence="4">
    <location>
        <begin position="20"/>
        <end position="174"/>
    </location>
</feature>
<reference evidence="6" key="1">
    <citation type="submission" date="2024-04" db="EMBL/GenBank/DDBJ databases">
        <title>Phylogenomic analyses of a clade within the roseobacter group suggest taxonomic reassignments of species of the genera Aestuariivita, Citreicella, Loktanella, Nautella, Pelagibaca, Ruegeria, Thalassobius, Thiobacimonas and Tropicibacter, and the proposal o.</title>
        <authorList>
            <person name="Jeon C.O."/>
        </authorList>
    </citation>
    <scope>NUCLEOTIDE SEQUENCE [LARGE SCALE GENOMIC DNA]</scope>
    <source>
        <strain evidence="6">SS1-5</strain>
    </source>
</reference>
<evidence type="ECO:0000256" key="2">
    <source>
        <dbReference type="ARBA" id="ARBA00022729"/>
    </source>
</evidence>
<name>A0AAN0MJF3_9RHOB</name>
<dbReference type="EMBL" id="CP151767">
    <property type="protein sequence ID" value="WZU66513.1"/>
    <property type="molecule type" value="Genomic_DNA"/>
</dbReference>
<evidence type="ECO:0000256" key="1">
    <source>
        <dbReference type="ARBA" id="ARBA00009091"/>
    </source>
</evidence>
<dbReference type="GO" id="GO:0051082">
    <property type="term" value="F:unfolded protein binding"/>
    <property type="evidence" value="ECO:0007669"/>
    <property type="project" value="InterPro"/>
</dbReference>
<dbReference type="InterPro" id="IPR005632">
    <property type="entry name" value="Chaperone_Skp"/>
</dbReference>
<keyword evidence="6" id="KW-1185">Reference proteome</keyword>
<gene>
    <name evidence="5" type="ORF">AABB31_15880</name>
</gene>
<dbReference type="Proteomes" id="UP001470809">
    <property type="component" value="Chromosome"/>
</dbReference>
<evidence type="ECO:0000313" key="5">
    <source>
        <dbReference type="EMBL" id="WZU66513.1"/>
    </source>
</evidence>
<evidence type="ECO:0000313" key="6">
    <source>
        <dbReference type="Proteomes" id="UP001470809"/>
    </source>
</evidence>
<feature type="coiled-coil region" evidence="3">
    <location>
        <begin position="46"/>
        <end position="117"/>
    </location>
</feature>
<protein>
    <submittedName>
        <fullName evidence="5">OmpH family outer membrane protein</fullName>
    </submittedName>
</protein>
<dbReference type="RefSeq" id="WP_342075835.1">
    <property type="nucleotide sequence ID" value="NZ_CP151767.2"/>
</dbReference>